<gene>
    <name evidence="1" type="ORF">FME64_31215</name>
</gene>
<protein>
    <recommendedName>
        <fullName evidence="3">Transposase</fullName>
    </recommendedName>
</protein>
<proteinExistence type="predicted"/>
<name>A0AAW4I2Y3_BACTU</name>
<evidence type="ECO:0000313" key="1">
    <source>
        <dbReference type="EMBL" id="MBN9901706.1"/>
    </source>
</evidence>
<reference evidence="1" key="1">
    <citation type="submission" date="2019-07" db="EMBL/GenBank/DDBJ databases">
        <authorList>
            <person name="Lazarte J.N."/>
            <person name="Poliero A."/>
            <person name="Beron C."/>
        </authorList>
    </citation>
    <scope>NUCLEOTIDE SEQUENCE</scope>
    <source>
        <strain evidence="1">FCC7</strain>
    </source>
</reference>
<dbReference type="EMBL" id="VIXF01000009">
    <property type="protein sequence ID" value="MBN9901706.1"/>
    <property type="molecule type" value="Genomic_DNA"/>
</dbReference>
<dbReference type="AlphaFoldDB" id="A0AAW4I2Y3"/>
<evidence type="ECO:0008006" key="3">
    <source>
        <dbReference type="Google" id="ProtNLM"/>
    </source>
</evidence>
<dbReference type="Proteomes" id="UP000775627">
    <property type="component" value="Unassembled WGS sequence"/>
</dbReference>
<evidence type="ECO:0000313" key="2">
    <source>
        <dbReference type="Proteomes" id="UP000775627"/>
    </source>
</evidence>
<sequence length="60" mass="7167">MGCLNFKLLAFIAKNLINCHLKRNSRLVNNSYRVQFLFHLQYLLYMLLCSVIKKTLNKYV</sequence>
<reference evidence="1" key="2">
    <citation type="journal article" date="2021" name="J. Invertebr. Pathol.">
        <title>Molecular characterization of a Bacillus thuringiensis strain from Argentina, toxic against Lepidoptera and Coleoptera, based on its whole-genome and Cry protein analysis.</title>
        <authorList>
            <person name="Nicolas Lazarte J."/>
            <person name="Pia Valacco M."/>
            <person name="Moreno S."/>
            <person name="Salerno G.L."/>
            <person name="Beron C.M."/>
        </authorList>
    </citation>
    <scope>NUCLEOTIDE SEQUENCE</scope>
    <source>
        <strain evidence="1">FCC7</strain>
    </source>
</reference>
<accession>A0AAW4I2Y3</accession>
<organism evidence="1 2">
    <name type="scientific">Bacillus thuringiensis</name>
    <dbReference type="NCBI Taxonomy" id="1428"/>
    <lineage>
        <taxon>Bacteria</taxon>
        <taxon>Bacillati</taxon>
        <taxon>Bacillota</taxon>
        <taxon>Bacilli</taxon>
        <taxon>Bacillales</taxon>
        <taxon>Bacillaceae</taxon>
        <taxon>Bacillus</taxon>
        <taxon>Bacillus cereus group</taxon>
    </lineage>
</organism>
<comment type="caution">
    <text evidence="1">The sequence shown here is derived from an EMBL/GenBank/DDBJ whole genome shotgun (WGS) entry which is preliminary data.</text>
</comment>